<dbReference type="PANTHER" id="PTHR41771:SF1">
    <property type="entry name" value="MEMBRANE PROTEIN"/>
    <property type="match status" value="1"/>
</dbReference>
<sequence length="390" mass="42192">MKKFLKPQYITLGVIGILVLGLIIYTFTLNNNNHSFSGNYAFAKASVDKITFDNVYTLKNAKSSSAMAKQEFQITILDGKHAGEKYKIRNSIEALDVRRIIVSEGDEILVNYTLGKDGKMNSIHVYEIVRDKYIYILIAIFVVSIIAICGKKGMKSVASLIFTGFMIIKILMPIIMSGANALAATIIVSVITAAAVIFFINGLNKKSVAAALGTLGGIIVSAVIAVIIGNACKVTGITGNEAETMAYVGKSMNLNYKYILFSAIIIGSLGAIMDVSMSICSAMNELIEVKPNIDKKELIKSGMNIGKDIMATMANTLILAYAGGAFNLFLLFIAERVTYTEIINMEVITADIINAFAGSIGLVWTMPITIFIMASLKNLSMNFGGENEKL</sequence>
<accession>A0ABW8TA58</accession>
<keyword evidence="1" id="KW-1133">Transmembrane helix</keyword>
<feature type="transmembrane region" description="Helical" evidence="1">
    <location>
        <begin position="181"/>
        <end position="200"/>
    </location>
</feature>
<reference evidence="2 3" key="1">
    <citation type="submission" date="2024-11" db="EMBL/GenBank/DDBJ databases">
        <authorList>
            <person name="Heng Y.C."/>
            <person name="Lim A.C.H."/>
            <person name="Lee J.K.Y."/>
            <person name="Kittelmann S."/>
        </authorList>
    </citation>
    <scope>NUCLEOTIDE SEQUENCE [LARGE SCALE GENOMIC DNA]</scope>
    <source>
        <strain evidence="2 3">WILCCON 0114</strain>
    </source>
</reference>
<evidence type="ECO:0000313" key="2">
    <source>
        <dbReference type="EMBL" id="MFL0249267.1"/>
    </source>
</evidence>
<evidence type="ECO:0000256" key="1">
    <source>
        <dbReference type="SAM" id="Phobius"/>
    </source>
</evidence>
<name>A0ABW8TA58_9CLOT</name>
<comment type="caution">
    <text evidence="2">The sequence shown here is derived from an EMBL/GenBank/DDBJ whole genome shotgun (WGS) entry which is preliminary data.</text>
</comment>
<dbReference type="InterPro" id="IPR012507">
    <property type="entry name" value="YibE_F"/>
</dbReference>
<feature type="transmembrane region" description="Helical" evidence="1">
    <location>
        <begin position="308"/>
        <end position="332"/>
    </location>
</feature>
<feature type="transmembrane region" description="Helical" evidence="1">
    <location>
        <begin position="157"/>
        <end position="175"/>
    </location>
</feature>
<gene>
    <name evidence="2" type="ORF">ACJDT4_02450</name>
</gene>
<evidence type="ECO:0000313" key="3">
    <source>
        <dbReference type="Proteomes" id="UP001623592"/>
    </source>
</evidence>
<organism evidence="2 3">
    <name type="scientific">Clostridium neuense</name>
    <dbReference type="NCBI Taxonomy" id="1728934"/>
    <lineage>
        <taxon>Bacteria</taxon>
        <taxon>Bacillati</taxon>
        <taxon>Bacillota</taxon>
        <taxon>Clostridia</taxon>
        <taxon>Eubacteriales</taxon>
        <taxon>Clostridiaceae</taxon>
        <taxon>Clostridium</taxon>
    </lineage>
</organism>
<feature type="transmembrane region" description="Helical" evidence="1">
    <location>
        <begin position="133"/>
        <end position="150"/>
    </location>
</feature>
<dbReference type="Proteomes" id="UP001623592">
    <property type="component" value="Unassembled WGS sequence"/>
</dbReference>
<keyword evidence="1" id="KW-0812">Transmembrane</keyword>
<dbReference type="EMBL" id="JBJIAA010000002">
    <property type="protein sequence ID" value="MFL0249267.1"/>
    <property type="molecule type" value="Genomic_DNA"/>
</dbReference>
<feature type="transmembrane region" description="Helical" evidence="1">
    <location>
        <begin position="207"/>
        <end position="228"/>
    </location>
</feature>
<dbReference type="Pfam" id="PF07907">
    <property type="entry name" value="YibE_F"/>
    <property type="match status" value="1"/>
</dbReference>
<proteinExistence type="predicted"/>
<keyword evidence="1" id="KW-0472">Membrane</keyword>
<dbReference type="RefSeq" id="WP_406785940.1">
    <property type="nucleotide sequence ID" value="NZ_JBJIAA010000002.1"/>
</dbReference>
<dbReference type="PANTHER" id="PTHR41771">
    <property type="entry name" value="MEMBRANE PROTEIN-RELATED"/>
    <property type="match status" value="1"/>
</dbReference>
<feature type="transmembrane region" description="Helical" evidence="1">
    <location>
        <begin position="352"/>
        <end position="374"/>
    </location>
</feature>
<protein>
    <submittedName>
        <fullName evidence="2">YibE/F family protein</fullName>
    </submittedName>
</protein>
<keyword evidence="3" id="KW-1185">Reference proteome</keyword>
<feature type="transmembrane region" description="Helical" evidence="1">
    <location>
        <begin position="9"/>
        <end position="27"/>
    </location>
</feature>